<dbReference type="AlphaFoldDB" id="T1GZ96"/>
<dbReference type="OMA" id="MIDQDIA"/>
<keyword evidence="3" id="KW-0460">Magnesium</keyword>
<proteinExistence type="inferred from homology"/>
<comment type="cofactor">
    <cofactor evidence="3">
        <name>Mg(2+)</name>
        <dbReference type="ChEBI" id="CHEBI:18420"/>
    </cofactor>
    <text evidence="3">Divalent metal ions. Mg(2+) is the most effective.</text>
</comment>
<dbReference type="STRING" id="36166.T1GZ96"/>
<dbReference type="InterPro" id="IPR023214">
    <property type="entry name" value="HAD_sf"/>
</dbReference>
<dbReference type="Pfam" id="PF13344">
    <property type="entry name" value="Hydrolase_6"/>
    <property type="match status" value="1"/>
</dbReference>
<dbReference type="NCBIfam" id="TIGR01460">
    <property type="entry name" value="HAD-SF-IIA"/>
    <property type="match status" value="1"/>
</dbReference>
<organism evidence="4 5">
    <name type="scientific">Megaselia scalaris</name>
    <name type="common">Humpbacked fly</name>
    <name type="synonym">Phora scalaris</name>
    <dbReference type="NCBI Taxonomy" id="36166"/>
    <lineage>
        <taxon>Eukaryota</taxon>
        <taxon>Metazoa</taxon>
        <taxon>Ecdysozoa</taxon>
        <taxon>Arthropoda</taxon>
        <taxon>Hexapoda</taxon>
        <taxon>Insecta</taxon>
        <taxon>Pterygota</taxon>
        <taxon>Neoptera</taxon>
        <taxon>Endopterygota</taxon>
        <taxon>Diptera</taxon>
        <taxon>Brachycera</taxon>
        <taxon>Muscomorpha</taxon>
        <taxon>Platypezoidea</taxon>
        <taxon>Phoridae</taxon>
        <taxon>Megaseliini</taxon>
        <taxon>Megaselia</taxon>
    </lineage>
</organism>
<dbReference type="SUPFAM" id="SSF56784">
    <property type="entry name" value="HAD-like"/>
    <property type="match status" value="1"/>
</dbReference>
<keyword evidence="5" id="KW-1185">Reference proteome</keyword>
<reference evidence="5" key="1">
    <citation type="submission" date="2013-02" db="EMBL/GenBank/DDBJ databases">
        <authorList>
            <person name="Hughes D."/>
        </authorList>
    </citation>
    <scope>NUCLEOTIDE SEQUENCE</scope>
    <source>
        <strain>Durham</strain>
        <strain evidence="5">NC isolate 2 -- Noor lab</strain>
    </source>
</reference>
<keyword evidence="1" id="KW-0378">Hydrolase</keyword>
<evidence type="ECO:0000256" key="3">
    <source>
        <dbReference type="PIRSR" id="PIRSR000915-3"/>
    </source>
</evidence>
<protein>
    <recommendedName>
        <fullName evidence="6">4-nitrophenylphosphatase</fullName>
    </recommendedName>
</protein>
<feature type="binding site" evidence="3">
    <location>
        <position position="215"/>
    </location>
    <ligand>
        <name>Mg(2+)</name>
        <dbReference type="ChEBI" id="CHEBI:18420"/>
    </ligand>
</feature>
<dbReference type="HOGENOM" id="CLU_043473_0_0_1"/>
<dbReference type="GO" id="GO:0046872">
    <property type="term" value="F:metal ion binding"/>
    <property type="evidence" value="ECO:0007669"/>
    <property type="project" value="UniProtKB-KW"/>
</dbReference>
<dbReference type="PANTHER" id="PTHR19288:SF4">
    <property type="entry name" value="RE04130P-RELATED"/>
    <property type="match status" value="1"/>
</dbReference>
<keyword evidence="3" id="KW-0479">Metal-binding</keyword>
<feature type="binding site" evidence="2">
    <location>
        <position position="189"/>
    </location>
    <ligand>
        <name>substrate</name>
    </ligand>
</feature>
<evidence type="ECO:0008006" key="6">
    <source>
        <dbReference type="Google" id="ProtNLM"/>
    </source>
</evidence>
<dbReference type="Pfam" id="PF13242">
    <property type="entry name" value="Hydrolase_like"/>
    <property type="match status" value="1"/>
</dbReference>
<dbReference type="Proteomes" id="UP000015102">
    <property type="component" value="Unassembled WGS sequence"/>
</dbReference>
<dbReference type="GO" id="GO:0016791">
    <property type="term" value="F:phosphatase activity"/>
    <property type="evidence" value="ECO:0007669"/>
    <property type="project" value="TreeGrafter"/>
</dbReference>
<dbReference type="GO" id="GO:0005737">
    <property type="term" value="C:cytoplasm"/>
    <property type="evidence" value="ECO:0007669"/>
    <property type="project" value="TreeGrafter"/>
</dbReference>
<dbReference type="PANTHER" id="PTHR19288">
    <property type="entry name" value="4-NITROPHENYLPHOSPHATASE-RELATED"/>
    <property type="match status" value="1"/>
</dbReference>
<evidence type="ECO:0000313" key="5">
    <source>
        <dbReference type="Proteomes" id="UP000015102"/>
    </source>
</evidence>
<dbReference type="InterPro" id="IPR036412">
    <property type="entry name" value="HAD-like_sf"/>
</dbReference>
<comment type="similarity">
    <text evidence="1">Belongs to the HAD-like hydrolase superfamily.</text>
</comment>
<dbReference type="PIRSF" id="PIRSF000915">
    <property type="entry name" value="PGP-type_phosphatase"/>
    <property type="match status" value="1"/>
</dbReference>
<dbReference type="EnsemblMetazoa" id="MESCA009194-RA">
    <property type="protein sequence ID" value="MESCA009194-PA"/>
    <property type="gene ID" value="MESCA009194"/>
</dbReference>
<accession>T1GZ96</accession>
<dbReference type="Gene3D" id="3.40.50.1000">
    <property type="entry name" value="HAD superfamily/HAD-like"/>
    <property type="match status" value="2"/>
</dbReference>
<feature type="binding site" evidence="2">
    <location>
        <begin position="27"/>
        <end position="29"/>
    </location>
    <ligand>
        <name>substrate</name>
    </ligand>
</feature>
<evidence type="ECO:0000256" key="1">
    <source>
        <dbReference type="PIRNR" id="PIRNR000915"/>
    </source>
</evidence>
<name>T1GZ96_MEGSC</name>
<dbReference type="EMBL" id="CAQQ02022999">
    <property type="status" value="NOT_ANNOTATED_CDS"/>
    <property type="molecule type" value="Genomic_DNA"/>
</dbReference>
<dbReference type="InterPro" id="IPR006357">
    <property type="entry name" value="HAD-SF_hydro_IIA"/>
</dbReference>
<evidence type="ECO:0000313" key="4">
    <source>
        <dbReference type="EnsemblMetazoa" id="MESCA009194-PA"/>
    </source>
</evidence>
<sequence>MVVGPIENAGTGFTLLQKAGKSLKFISNNAYRTDADYIKKLSSIGVQNVKPNDLIHPDKTVITYLKSNPKYKHIFAICGPIFREALISNGFTIDDKPDETERFTLQSFTQNIIPTAPVDAVVIDIDLDMSLAKFCRGLLHAKNYPDCDIIVGATDNKIPLSKDVVIPGTQVLMDYIEHYSGKKSIVLGKPGEQLGNHIMELYNISCPERSIFIGDNLSTDIGFANSLGFQTLFVLSGAHTYEDMMNAPVKINPITSQIALGILLSFLKI</sequence>
<evidence type="ECO:0000256" key="2">
    <source>
        <dbReference type="PIRSR" id="PIRSR000915-2"/>
    </source>
</evidence>
<reference evidence="4" key="2">
    <citation type="submission" date="2015-06" db="UniProtKB">
        <authorList>
            <consortium name="EnsemblMetazoa"/>
        </authorList>
    </citation>
    <scope>IDENTIFICATION</scope>
</reference>